<reference evidence="11 12" key="1">
    <citation type="submission" date="2016-10" db="EMBL/GenBank/DDBJ databases">
        <authorList>
            <person name="de Groot N.N."/>
        </authorList>
    </citation>
    <scope>NUCLEOTIDE SEQUENCE [LARGE SCALE GENOMIC DNA]</scope>
    <source>
        <strain evidence="11 12">DSM 25186</strain>
    </source>
</reference>
<dbReference type="GO" id="GO:0046872">
    <property type="term" value="F:metal ion binding"/>
    <property type="evidence" value="ECO:0007669"/>
    <property type="project" value="UniProtKB-KW"/>
</dbReference>
<dbReference type="RefSeq" id="WP_089685291.1">
    <property type="nucleotide sequence ID" value="NZ_FNFO01000008.1"/>
</dbReference>
<evidence type="ECO:0000313" key="12">
    <source>
        <dbReference type="Proteomes" id="UP000198510"/>
    </source>
</evidence>
<evidence type="ECO:0000256" key="6">
    <source>
        <dbReference type="ARBA" id="ARBA00023004"/>
    </source>
</evidence>
<dbReference type="Pfam" id="PF01565">
    <property type="entry name" value="FAD_binding_4"/>
    <property type="match status" value="1"/>
</dbReference>
<feature type="region of interest" description="Disordered" evidence="9">
    <location>
        <begin position="730"/>
        <end position="792"/>
    </location>
</feature>
<dbReference type="STRING" id="1075417.SAMN05421823_108264"/>
<dbReference type="EMBL" id="FNFO01000008">
    <property type="protein sequence ID" value="SDL84706.1"/>
    <property type="molecule type" value="Genomic_DNA"/>
</dbReference>
<proteinExistence type="predicted"/>
<keyword evidence="6" id="KW-0408">Iron</keyword>
<evidence type="ECO:0000256" key="9">
    <source>
        <dbReference type="SAM" id="MobiDB-lite"/>
    </source>
</evidence>
<evidence type="ECO:0000256" key="1">
    <source>
        <dbReference type="ARBA" id="ARBA00001974"/>
    </source>
</evidence>
<keyword evidence="7" id="KW-0411">Iron-sulfur</keyword>
<dbReference type="SUPFAM" id="SSF56176">
    <property type="entry name" value="FAD-binding/transporter-associated domain-like"/>
    <property type="match status" value="1"/>
</dbReference>
<keyword evidence="8" id="KW-0175">Coiled coil</keyword>
<dbReference type="GO" id="GO:0008720">
    <property type="term" value="F:D-lactate dehydrogenase (NAD+) activity"/>
    <property type="evidence" value="ECO:0007669"/>
    <property type="project" value="TreeGrafter"/>
</dbReference>
<comment type="cofactor">
    <cofactor evidence="1">
        <name>FAD</name>
        <dbReference type="ChEBI" id="CHEBI:57692"/>
    </cofactor>
</comment>
<evidence type="ECO:0000259" key="10">
    <source>
        <dbReference type="PROSITE" id="PS51387"/>
    </source>
</evidence>
<feature type="coiled-coil region" evidence="8">
    <location>
        <begin position="881"/>
        <end position="908"/>
    </location>
</feature>
<evidence type="ECO:0000313" key="11">
    <source>
        <dbReference type="EMBL" id="SDL84706.1"/>
    </source>
</evidence>
<dbReference type="Pfam" id="PF13534">
    <property type="entry name" value="Fer4_17"/>
    <property type="match status" value="1"/>
</dbReference>
<keyword evidence="4" id="KW-0274">FAD</keyword>
<dbReference type="PROSITE" id="PS51387">
    <property type="entry name" value="FAD_PCMH"/>
    <property type="match status" value="1"/>
</dbReference>
<dbReference type="SUPFAM" id="SSF46548">
    <property type="entry name" value="alpha-helical ferredoxin"/>
    <property type="match status" value="1"/>
</dbReference>
<evidence type="ECO:0000256" key="7">
    <source>
        <dbReference type="ARBA" id="ARBA00023014"/>
    </source>
</evidence>
<dbReference type="InterPro" id="IPR016169">
    <property type="entry name" value="FAD-bd_PCMH_sub2"/>
</dbReference>
<dbReference type="PROSITE" id="PS00198">
    <property type="entry name" value="4FE4S_FER_1"/>
    <property type="match status" value="1"/>
</dbReference>
<dbReference type="InterPro" id="IPR006094">
    <property type="entry name" value="Oxid_FAD_bind_N"/>
</dbReference>
<dbReference type="Gene3D" id="3.30.465.10">
    <property type="match status" value="1"/>
</dbReference>
<dbReference type="Proteomes" id="UP000198510">
    <property type="component" value="Unassembled WGS sequence"/>
</dbReference>
<evidence type="ECO:0000256" key="8">
    <source>
        <dbReference type="SAM" id="Coils"/>
    </source>
</evidence>
<dbReference type="InterPro" id="IPR004113">
    <property type="entry name" value="FAD-bd_oxidored_4_C"/>
</dbReference>
<dbReference type="PANTHER" id="PTHR11748:SF119">
    <property type="entry name" value="D-2-HYDROXYGLUTARATE DEHYDROGENASE"/>
    <property type="match status" value="1"/>
</dbReference>
<dbReference type="GO" id="GO:0051536">
    <property type="term" value="F:iron-sulfur cluster binding"/>
    <property type="evidence" value="ECO:0007669"/>
    <property type="project" value="UniProtKB-KW"/>
</dbReference>
<keyword evidence="3" id="KW-0479">Metal-binding</keyword>
<dbReference type="InterPro" id="IPR016166">
    <property type="entry name" value="FAD-bd_PCMH"/>
</dbReference>
<accession>A0A1G9NDU4</accession>
<evidence type="ECO:0000256" key="4">
    <source>
        <dbReference type="ARBA" id="ARBA00022827"/>
    </source>
</evidence>
<protein>
    <recommendedName>
        <fullName evidence="10">FAD-binding PCMH-type domain-containing protein</fullName>
    </recommendedName>
</protein>
<dbReference type="InterPro" id="IPR017900">
    <property type="entry name" value="4Fe4S_Fe_S_CS"/>
</dbReference>
<dbReference type="Pfam" id="PF02913">
    <property type="entry name" value="FAD-oxidase_C"/>
    <property type="match status" value="1"/>
</dbReference>
<dbReference type="InterPro" id="IPR016164">
    <property type="entry name" value="FAD-linked_Oxase-like_C"/>
</dbReference>
<organism evidence="11 12">
    <name type="scientific">Catalinimonas alkaloidigena</name>
    <dbReference type="NCBI Taxonomy" id="1075417"/>
    <lineage>
        <taxon>Bacteria</taxon>
        <taxon>Pseudomonadati</taxon>
        <taxon>Bacteroidota</taxon>
        <taxon>Cytophagia</taxon>
        <taxon>Cytophagales</taxon>
        <taxon>Catalimonadaceae</taxon>
        <taxon>Catalinimonas</taxon>
    </lineage>
</organism>
<dbReference type="InterPro" id="IPR036318">
    <property type="entry name" value="FAD-bd_PCMH-like_sf"/>
</dbReference>
<evidence type="ECO:0000256" key="5">
    <source>
        <dbReference type="ARBA" id="ARBA00023002"/>
    </source>
</evidence>
<dbReference type="AlphaFoldDB" id="A0A1G9NDU4"/>
<dbReference type="PANTHER" id="PTHR11748">
    <property type="entry name" value="D-LACTATE DEHYDROGENASE"/>
    <property type="match status" value="1"/>
</dbReference>
<dbReference type="Gene3D" id="3.30.70.2740">
    <property type="match status" value="1"/>
</dbReference>
<evidence type="ECO:0000256" key="2">
    <source>
        <dbReference type="ARBA" id="ARBA00022630"/>
    </source>
</evidence>
<keyword evidence="12" id="KW-1185">Reference proteome</keyword>
<dbReference type="GO" id="GO:0071949">
    <property type="term" value="F:FAD binding"/>
    <property type="evidence" value="ECO:0007669"/>
    <property type="project" value="InterPro"/>
</dbReference>
<sequence>MLAALHELAGQLEGELHTDTTLRTLYATDASAYRELPLAVAIPHSVEDLKKLIRFASTHNTSLIPRTAGTSLAGQVVGSGIVVDVSRTFTRILEVNKAENWVRVQPGVVRDELNMHLKPYGLQFGPETSTANRAMVGGMVGNNSCGSNSIVYGSTREHLISCKALLSDGSEVEFGPLTNEAFEQKRQGTGLEAQLYQSIYELLSDAENRTAIEEEFPKPSIPRRNTGYALDMLLRCEPFTAGGEPFNFCKLIAGSEGTLLFLYELKLNVIPLSPAHKALVPVHCHTVDESLRANLVAVKHNPGASELMDHFILECTKNNLEQRKNRFFVQGDPGAILVIELWGESEAEVDTRVQALIDELKAEGLGYHYPIVKGEDMGKIWTLRKAGLGLLSNMKGDPKPVPVIEDTAVAVEDLPAYIQEFNEVLKRYGLFCVHYAHAGSGELHLRPILDLKTEEGNQMFRTILQEIAALVKKYRGSLSGEHGDGRLRGEFIRFMVGEHNYGLLKRVKYTWDPQGVFNPNKIVDTPPMNSSLRFRPGQTTPEFDTVFDWSETDGVLRAAEQCNGSADCRKTELSGGTMCPSYMATRNEKHTTRARANILREVLTNSSQPNRFDSEAVKDVMDLCLSCKGCKNECPSNVDVGKLKAEFLQQYQDANGVSLRTRLVANFNKLNVLASSMSGLYNAAFKAPVVGELAKRMVGFAPERSMPPLYPTTLRAWYQKSKAHRFGIVQENPRSAGLSTNGIGSPEETAEVVGTERSRQSGQTLDADIPQRAEYPPESELGRPGEQPNTGRTSRRVYLFCDEFTNYNDVPMGMQAIQLLTKLGYDVVIPDHTESGRTYLSKGLLRDARDVARRNVALLKDLVSEETPLIGLEPSAILSFRDEYLDLLRDEEREAARHIAEHAFLLDEFLAGEIDRGRLTADQFTTEKRVIKLHGHCHQKALASLVPTKKILSLPKNYEVHLIRSGCCGMAGSFGYEKEHYDVSMQVGELVLFPTVRQQPADVIIAAPGTSCRHQIKDGTGRRAKHPAEILWEALV</sequence>
<keyword evidence="5" id="KW-0560">Oxidoreductase</keyword>
<feature type="domain" description="FAD-binding PCMH-type" evidence="10">
    <location>
        <begin position="33"/>
        <end position="272"/>
    </location>
</feature>
<dbReference type="SUPFAM" id="SSF55103">
    <property type="entry name" value="FAD-linked oxidases, C-terminal domain"/>
    <property type="match status" value="1"/>
</dbReference>
<gene>
    <name evidence="11" type="ORF">SAMN05421823_108264</name>
</gene>
<dbReference type="GO" id="GO:0004458">
    <property type="term" value="F:D-lactate dehydrogenase (cytochrome) activity"/>
    <property type="evidence" value="ECO:0007669"/>
    <property type="project" value="TreeGrafter"/>
</dbReference>
<keyword evidence="2" id="KW-0285">Flavoprotein</keyword>
<name>A0A1G9NDU4_9BACT</name>
<dbReference type="OrthoDB" id="9767256at2"/>
<dbReference type="GO" id="GO:1903457">
    <property type="term" value="P:lactate catabolic process"/>
    <property type="evidence" value="ECO:0007669"/>
    <property type="project" value="TreeGrafter"/>
</dbReference>
<evidence type="ECO:0000256" key="3">
    <source>
        <dbReference type="ARBA" id="ARBA00022723"/>
    </source>
</evidence>